<sequence>MRGSIVGQPTETEETVNARGAFRIVLYARDAGRKSPDTLEMKKRITANAQKWGPHAERGGLKSNLWSGRMRRSRPVRCEKEAEGPARRANRLDTEVEGEADYTRKSEDSRRGPEANAQSISRTRLGAIASVGGLRTVAATDQPTNRFLLGINSFNTPAAAAVNTLSQNYCFNGRKEKVFCQSPYRDAQRHDKVILLHDNARPHVGKPVKTYLETLKWEVLPHPPYSPDIAPSDFHLF</sequence>
<dbReference type="GO" id="GO:0003676">
    <property type="term" value="F:nucleic acid binding"/>
    <property type="evidence" value="ECO:0007669"/>
    <property type="project" value="InterPro"/>
</dbReference>
<gene>
    <name evidence="2" type="ORF">G6Z78_0005710</name>
</gene>
<name>A0A836FLY6_9HYME</name>
<reference evidence="2" key="1">
    <citation type="submission" date="2020-02" db="EMBL/GenBank/DDBJ databases">
        <title>Relaxed selection underlies rapid genomic changes in the transitions from sociality to social parasitism in ants.</title>
        <authorList>
            <person name="Bi X."/>
        </authorList>
    </citation>
    <scope>NUCLEOTIDE SEQUENCE</scope>
    <source>
        <strain evidence="2">BGI-DK2014c</strain>
        <tissue evidence="2">Whole body</tissue>
    </source>
</reference>
<dbReference type="InterPro" id="IPR052709">
    <property type="entry name" value="Transposase-MT_Hybrid"/>
</dbReference>
<protein>
    <submittedName>
        <fullName evidence="2">MOS1T transposase</fullName>
    </submittedName>
</protein>
<dbReference type="PANTHER" id="PTHR46060">
    <property type="entry name" value="MARINER MOS1 TRANSPOSASE-LIKE PROTEIN"/>
    <property type="match status" value="1"/>
</dbReference>
<feature type="non-terminal residue" evidence="2">
    <location>
        <position position="237"/>
    </location>
</feature>
<evidence type="ECO:0000313" key="2">
    <source>
        <dbReference type="EMBL" id="KAG5327510.1"/>
    </source>
</evidence>
<accession>A0A836FLY6</accession>
<feature type="compositionally biased region" description="Basic and acidic residues" evidence="1">
    <location>
        <begin position="101"/>
        <end position="113"/>
    </location>
</feature>
<feature type="non-terminal residue" evidence="2">
    <location>
        <position position="1"/>
    </location>
</feature>
<evidence type="ECO:0000256" key="1">
    <source>
        <dbReference type="SAM" id="MobiDB-lite"/>
    </source>
</evidence>
<dbReference type="AlphaFoldDB" id="A0A836FLY6"/>
<feature type="region of interest" description="Disordered" evidence="1">
    <location>
        <begin position="50"/>
        <end position="121"/>
    </location>
</feature>
<organism evidence="2 3">
    <name type="scientific">Pseudoatta argentina</name>
    <dbReference type="NCBI Taxonomy" id="621737"/>
    <lineage>
        <taxon>Eukaryota</taxon>
        <taxon>Metazoa</taxon>
        <taxon>Ecdysozoa</taxon>
        <taxon>Arthropoda</taxon>
        <taxon>Hexapoda</taxon>
        <taxon>Insecta</taxon>
        <taxon>Pterygota</taxon>
        <taxon>Neoptera</taxon>
        <taxon>Endopterygota</taxon>
        <taxon>Hymenoptera</taxon>
        <taxon>Apocrita</taxon>
        <taxon>Aculeata</taxon>
        <taxon>Formicoidea</taxon>
        <taxon>Formicidae</taxon>
        <taxon>Myrmicinae</taxon>
        <taxon>Pseudoatta</taxon>
    </lineage>
</organism>
<feature type="compositionally biased region" description="Basic and acidic residues" evidence="1">
    <location>
        <begin position="76"/>
        <end position="94"/>
    </location>
</feature>
<evidence type="ECO:0000313" key="3">
    <source>
        <dbReference type="Proteomes" id="UP000668214"/>
    </source>
</evidence>
<dbReference type="Proteomes" id="UP000668214">
    <property type="component" value="Unassembled WGS sequence"/>
</dbReference>
<dbReference type="PANTHER" id="PTHR46060:SF1">
    <property type="entry name" value="MARINER MOS1 TRANSPOSASE-LIKE PROTEIN"/>
    <property type="match status" value="1"/>
</dbReference>
<comment type="caution">
    <text evidence="2">The sequence shown here is derived from an EMBL/GenBank/DDBJ whole genome shotgun (WGS) entry which is preliminary data.</text>
</comment>
<dbReference type="EMBL" id="JAANIA010000071">
    <property type="protein sequence ID" value="KAG5327510.1"/>
    <property type="molecule type" value="Genomic_DNA"/>
</dbReference>
<dbReference type="InterPro" id="IPR036397">
    <property type="entry name" value="RNaseH_sf"/>
</dbReference>
<keyword evidence="3" id="KW-1185">Reference proteome</keyword>
<dbReference type="Gene3D" id="3.30.420.10">
    <property type="entry name" value="Ribonuclease H-like superfamily/Ribonuclease H"/>
    <property type="match status" value="1"/>
</dbReference>
<proteinExistence type="predicted"/>